<dbReference type="InterPro" id="IPR050307">
    <property type="entry name" value="Sterol_Desaturase_Related"/>
</dbReference>
<accession>A0A1X6YWY0</accession>
<dbReference type="OrthoDB" id="9770329at2"/>
<proteinExistence type="predicted"/>
<dbReference type="RefSeq" id="WP_085821936.1">
    <property type="nucleotide sequence ID" value="NZ_FWFP01000003.1"/>
</dbReference>
<evidence type="ECO:0000313" key="7">
    <source>
        <dbReference type="EMBL" id="SLN33073.1"/>
    </source>
</evidence>
<evidence type="ECO:0000256" key="3">
    <source>
        <dbReference type="ARBA" id="ARBA00022989"/>
    </source>
</evidence>
<dbReference type="EMBL" id="FWFP01000003">
    <property type="protein sequence ID" value="SLN33073.1"/>
    <property type="molecule type" value="Genomic_DNA"/>
</dbReference>
<feature type="transmembrane region" description="Helical" evidence="5">
    <location>
        <begin position="100"/>
        <end position="120"/>
    </location>
</feature>
<dbReference type="Pfam" id="PF04116">
    <property type="entry name" value="FA_hydroxylase"/>
    <property type="match status" value="1"/>
</dbReference>
<feature type="domain" description="Fatty acid hydroxylase" evidence="6">
    <location>
        <begin position="108"/>
        <end position="242"/>
    </location>
</feature>
<dbReference type="InterPro" id="IPR006694">
    <property type="entry name" value="Fatty_acid_hydroxylase"/>
</dbReference>
<keyword evidence="2 5" id="KW-0812">Transmembrane</keyword>
<feature type="transmembrane region" description="Helical" evidence="5">
    <location>
        <begin position="162"/>
        <end position="182"/>
    </location>
</feature>
<dbReference type="PANTHER" id="PTHR11863">
    <property type="entry name" value="STEROL DESATURASE"/>
    <property type="match status" value="1"/>
</dbReference>
<dbReference type="GO" id="GO:0008610">
    <property type="term" value="P:lipid biosynthetic process"/>
    <property type="evidence" value="ECO:0007669"/>
    <property type="project" value="InterPro"/>
</dbReference>
<keyword evidence="4 5" id="KW-0472">Membrane</keyword>
<comment type="subcellular location">
    <subcellularLocation>
        <location evidence="1">Membrane</location>
    </subcellularLocation>
</comment>
<feature type="transmembrane region" description="Helical" evidence="5">
    <location>
        <begin position="65"/>
        <end position="88"/>
    </location>
</feature>
<sequence length="259" mass="29647">MENHCIIRHLAETFSGVLTIDLLRYLVGAGGVFLIVNLALAARLYTRKIRPDTPPLSQIRREILVSLRTVLVFTLTGTLIALGAEAGIIPIYTEIGSYGWTYLVFSTVVLIVAHDAWFYWSHRMLHYPPLFRRFHRLHHRSYNPTPFTSYSFDLGEAVTNAIYLPLILLVVPAHPVAILIFVTHMMLRNAIGHSGYELFPANRHGKPLFGWMTTVTHHDLHHAHSGYNLGLYFSWWDRVMGTEHPDYHTEFRKVAHATP</sequence>
<dbReference type="GO" id="GO:0016020">
    <property type="term" value="C:membrane"/>
    <property type="evidence" value="ECO:0007669"/>
    <property type="project" value="UniProtKB-SubCell"/>
</dbReference>
<keyword evidence="8" id="KW-1185">Reference proteome</keyword>
<organism evidence="7 8">
    <name type="scientific">Ruegeria meonggei</name>
    <dbReference type="NCBI Taxonomy" id="1446476"/>
    <lineage>
        <taxon>Bacteria</taxon>
        <taxon>Pseudomonadati</taxon>
        <taxon>Pseudomonadota</taxon>
        <taxon>Alphaproteobacteria</taxon>
        <taxon>Rhodobacterales</taxon>
        <taxon>Roseobacteraceae</taxon>
        <taxon>Ruegeria</taxon>
    </lineage>
</organism>
<evidence type="ECO:0000256" key="1">
    <source>
        <dbReference type="ARBA" id="ARBA00004370"/>
    </source>
</evidence>
<evidence type="ECO:0000256" key="4">
    <source>
        <dbReference type="ARBA" id="ARBA00023136"/>
    </source>
</evidence>
<evidence type="ECO:0000256" key="2">
    <source>
        <dbReference type="ARBA" id="ARBA00022692"/>
    </source>
</evidence>
<evidence type="ECO:0000256" key="5">
    <source>
        <dbReference type="SAM" id="Phobius"/>
    </source>
</evidence>
<protein>
    <submittedName>
        <fullName evidence="7">Fatty acid hydroxylase superfamily protein</fullName>
    </submittedName>
</protein>
<dbReference type="GO" id="GO:0016491">
    <property type="term" value="F:oxidoreductase activity"/>
    <property type="evidence" value="ECO:0007669"/>
    <property type="project" value="InterPro"/>
</dbReference>
<dbReference type="AlphaFoldDB" id="A0A1X6YWY0"/>
<feature type="transmembrane region" description="Helical" evidence="5">
    <location>
        <begin position="22"/>
        <end position="45"/>
    </location>
</feature>
<dbReference type="Proteomes" id="UP000193778">
    <property type="component" value="Unassembled WGS sequence"/>
</dbReference>
<evidence type="ECO:0000259" key="6">
    <source>
        <dbReference type="Pfam" id="PF04116"/>
    </source>
</evidence>
<name>A0A1X6YWY0_9RHOB</name>
<evidence type="ECO:0000313" key="8">
    <source>
        <dbReference type="Proteomes" id="UP000193778"/>
    </source>
</evidence>
<dbReference type="GO" id="GO:0005506">
    <property type="term" value="F:iron ion binding"/>
    <property type="evidence" value="ECO:0007669"/>
    <property type="project" value="InterPro"/>
</dbReference>
<gene>
    <name evidence="7" type="ORF">RUM8411_01402</name>
</gene>
<reference evidence="8" key="1">
    <citation type="submission" date="2017-03" db="EMBL/GenBank/DDBJ databases">
        <authorList>
            <person name="Rodrigo-Torres L."/>
            <person name="Arahal R.D."/>
            <person name="Lucena T."/>
        </authorList>
    </citation>
    <scope>NUCLEOTIDE SEQUENCE [LARGE SCALE GENOMIC DNA]</scope>
    <source>
        <strain evidence="8">CECT 8411</strain>
    </source>
</reference>
<keyword evidence="3 5" id="KW-1133">Transmembrane helix</keyword>